<organism evidence="2 3">
    <name type="scientific">Hankyongella ginsenosidimutans</name>
    <dbReference type="NCBI Taxonomy" id="1763828"/>
    <lineage>
        <taxon>Bacteria</taxon>
        <taxon>Pseudomonadati</taxon>
        <taxon>Pseudomonadota</taxon>
        <taxon>Alphaproteobacteria</taxon>
        <taxon>Sphingomonadales</taxon>
        <taxon>Sphingomonadaceae</taxon>
        <taxon>Hankyongella</taxon>
    </lineage>
</organism>
<dbReference type="KEGG" id="hgn:E6W36_06110"/>
<name>A0A4D7C7N2_9SPHN</name>
<evidence type="ECO:0000313" key="2">
    <source>
        <dbReference type="EMBL" id="QCI79288.1"/>
    </source>
</evidence>
<sequence>MGRHAWPCPARTGSGHPRAAGHRRRAYSAAPGPAGPGGRPDGGRASPSGGGLAGAPRRPGSGGTGAPVLLLKGTAYLLGGLDAAQGRDPGDLDILTPRAALDAVEQRLLAAGWRFAKTDAYDQHYYRAWMHELPPMSHAVRGGELDVHHTWLPPVSGARIDIEAVVADSREGLYGYRLPCLEDLILHSAAHLFADGAMEALVRGLWDLDRLLRALPSDDAASRARLERRAERHRLQRPLARALRACAKYLGTPCLAPVAGDPLAALVEARLTSAGQRGLNARATQTALLARAHLIKMPVPLLVRHSIIKGWHTLRHPETQSLVG</sequence>
<accession>A0A4D7C7N2</accession>
<evidence type="ECO:0000256" key="1">
    <source>
        <dbReference type="SAM" id="MobiDB-lite"/>
    </source>
</evidence>
<dbReference type="AlphaFoldDB" id="A0A4D7C7N2"/>
<evidence type="ECO:0008006" key="4">
    <source>
        <dbReference type="Google" id="ProtNLM"/>
    </source>
</evidence>
<gene>
    <name evidence="2" type="ORF">E6W36_06110</name>
</gene>
<dbReference type="Pfam" id="PF14907">
    <property type="entry name" value="NTP_transf_5"/>
    <property type="match status" value="1"/>
</dbReference>
<keyword evidence="3" id="KW-1185">Reference proteome</keyword>
<feature type="region of interest" description="Disordered" evidence="1">
    <location>
        <begin position="1"/>
        <end position="65"/>
    </location>
</feature>
<evidence type="ECO:0000313" key="3">
    <source>
        <dbReference type="Proteomes" id="UP000298714"/>
    </source>
</evidence>
<dbReference type="Proteomes" id="UP000298714">
    <property type="component" value="Chromosome"/>
</dbReference>
<dbReference type="EMBL" id="CP039704">
    <property type="protein sequence ID" value="QCI79288.1"/>
    <property type="molecule type" value="Genomic_DNA"/>
</dbReference>
<proteinExistence type="predicted"/>
<protein>
    <recommendedName>
        <fullName evidence="4">Nucleotidyltransferase family protein</fullName>
    </recommendedName>
</protein>
<reference evidence="3" key="1">
    <citation type="submission" date="2019-04" db="EMBL/GenBank/DDBJ databases">
        <title>Complete genome sequence of Sphingomonas sp. W1-2-3.</title>
        <authorList>
            <person name="Im W.T."/>
        </authorList>
    </citation>
    <scope>NUCLEOTIDE SEQUENCE [LARGE SCALE GENOMIC DNA]</scope>
    <source>
        <strain evidence="3">W1-2-3</strain>
    </source>
</reference>
<dbReference type="InterPro" id="IPR039498">
    <property type="entry name" value="NTP_transf_5"/>
</dbReference>